<name>A0A6A6AN43_9PLEO</name>
<evidence type="ECO:0000256" key="2">
    <source>
        <dbReference type="ARBA" id="ARBA00004589"/>
    </source>
</evidence>
<keyword evidence="11 14" id="KW-1015">Disulfide bond</keyword>
<dbReference type="InterPro" id="IPR049326">
    <property type="entry name" value="Rhodopsin_dom_fungi"/>
</dbReference>
<evidence type="ECO:0000256" key="14">
    <source>
        <dbReference type="PROSITE-ProRule" id="PRU01356"/>
    </source>
</evidence>
<feature type="disulfide bond" evidence="14">
    <location>
        <begin position="37"/>
        <end position="68"/>
    </location>
</feature>
<keyword evidence="8 16" id="KW-0732">Signal</keyword>
<feature type="disulfide bond" evidence="14">
    <location>
        <begin position="47"/>
        <end position="54"/>
    </location>
</feature>
<comment type="similarity">
    <text evidence="4">Belongs to the RBT5 family.</text>
</comment>
<dbReference type="GeneID" id="54405185"/>
<dbReference type="Pfam" id="PF20684">
    <property type="entry name" value="Fung_rhodopsin"/>
    <property type="match status" value="1"/>
</dbReference>
<comment type="similarity">
    <text evidence="13">Belongs to the SAT4 family.</text>
</comment>
<evidence type="ECO:0000313" key="18">
    <source>
        <dbReference type="EMBL" id="KAF2132986.1"/>
    </source>
</evidence>
<comment type="subcellular location">
    <subcellularLocation>
        <location evidence="2">Membrane</location>
        <topology evidence="2">Lipid-anchor</topology>
        <topology evidence="2">GPI-anchor</topology>
    </subcellularLocation>
    <subcellularLocation>
        <location evidence="1">Membrane</location>
        <topology evidence="1">Multi-pass membrane protein</topology>
    </subcellularLocation>
    <subcellularLocation>
        <location evidence="3">Secreted</location>
    </subcellularLocation>
</comment>
<evidence type="ECO:0000256" key="1">
    <source>
        <dbReference type="ARBA" id="ARBA00004141"/>
    </source>
</evidence>
<evidence type="ECO:0000256" key="15">
    <source>
        <dbReference type="SAM" id="Phobius"/>
    </source>
</evidence>
<keyword evidence="10 15" id="KW-0472">Membrane</keyword>
<keyword evidence="19" id="KW-1185">Reference proteome</keyword>
<evidence type="ECO:0000256" key="10">
    <source>
        <dbReference type="ARBA" id="ARBA00023136"/>
    </source>
</evidence>
<feature type="transmembrane region" description="Helical" evidence="15">
    <location>
        <begin position="296"/>
        <end position="314"/>
    </location>
</feature>
<gene>
    <name evidence="18" type="ORF">P153DRAFT_309877</name>
</gene>
<protein>
    <recommendedName>
        <fullName evidence="17">CFEM domain-containing protein</fullName>
    </recommendedName>
</protein>
<dbReference type="PROSITE" id="PS52012">
    <property type="entry name" value="CFEM"/>
    <property type="match status" value="1"/>
</dbReference>
<feature type="transmembrane region" description="Helical" evidence="15">
    <location>
        <begin position="263"/>
        <end position="284"/>
    </location>
</feature>
<evidence type="ECO:0000259" key="17">
    <source>
        <dbReference type="PROSITE" id="PS52012"/>
    </source>
</evidence>
<evidence type="ECO:0000256" key="9">
    <source>
        <dbReference type="ARBA" id="ARBA00022989"/>
    </source>
</evidence>
<keyword evidence="6" id="KW-0336">GPI-anchor</keyword>
<dbReference type="Proteomes" id="UP000799771">
    <property type="component" value="Unassembled WGS sequence"/>
</dbReference>
<dbReference type="GO" id="GO:0005576">
    <property type="term" value="C:extracellular region"/>
    <property type="evidence" value="ECO:0007669"/>
    <property type="project" value="UniProtKB-SubCell"/>
</dbReference>
<reference evidence="18" key="1">
    <citation type="journal article" date="2020" name="Stud. Mycol.">
        <title>101 Dothideomycetes genomes: a test case for predicting lifestyles and emergence of pathogens.</title>
        <authorList>
            <person name="Haridas S."/>
            <person name="Albert R."/>
            <person name="Binder M."/>
            <person name="Bloem J."/>
            <person name="Labutti K."/>
            <person name="Salamov A."/>
            <person name="Andreopoulos B."/>
            <person name="Baker S."/>
            <person name="Barry K."/>
            <person name="Bills G."/>
            <person name="Bluhm B."/>
            <person name="Cannon C."/>
            <person name="Castanera R."/>
            <person name="Culley D."/>
            <person name="Daum C."/>
            <person name="Ezra D."/>
            <person name="Gonzalez J."/>
            <person name="Henrissat B."/>
            <person name="Kuo A."/>
            <person name="Liang C."/>
            <person name="Lipzen A."/>
            <person name="Lutzoni F."/>
            <person name="Magnuson J."/>
            <person name="Mondo S."/>
            <person name="Nolan M."/>
            <person name="Ohm R."/>
            <person name="Pangilinan J."/>
            <person name="Park H.-J."/>
            <person name="Ramirez L."/>
            <person name="Alfaro M."/>
            <person name="Sun H."/>
            <person name="Tritt A."/>
            <person name="Yoshinaga Y."/>
            <person name="Zwiers L.-H."/>
            <person name="Turgeon B."/>
            <person name="Goodwin S."/>
            <person name="Spatafora J."/>
            <person name="Crous P."/>
            <person name="Grigoriev I."/>
        </authorList>
    </citation>
    <scope>NUCLEOTIDE SEQUENCE</scope>
    <source>
        <strain evidence="18">CBS 119687</strain>
    </source>
</reference>
<evidence type="ECO:0000256" key="4">
    <source>
        <dbReference type="ARBA" id="ARBA00010031"/>
    </source>
</evidence>
<dbReference type="OrthoDB" id="2496787at2759"/>
<feature type="transmembrane region" description="Helical" evidence="15">
    <location>
        <begin position="222"/>
        <end position="243"/>
    </location>
</feature>
<accession>A0A6A6AN43</accession>
<feature type="disulfide bond" evidence="14">
    <location>
        <begin position="33"/>
        <end position="73"/>
    </location>
</feature>
<dbReference type="InterPro" id="IPR008427">
    <property type="entry name" value="Extracellular_membr_CFEM_dom"/>
</dbReference>
<dbReference type="InterPro" id="IPR052337">
    <property type="entry name" value="SAT4-like"/>
</dbReference>
<feature type="transmembrane region" description="Helical" evidence="15">
    <location>
        <begin position="179"/>
        <end position="202"/>
    </location>
</feature>
<proteinExistence type="inferred from homology"/>
<comment type="caution">
    <text evidence="14">Lacks conserved residue(s) required for the propagation of feature annotation.</text>
</comment>
<feature type="domain" description="CFEM" evidence="17">
    <location>
        <begin position="2"/>
        <end position="116"/>
    </location>
</feature>
<feature type="chain" id="PRO_5025353865" description="CFEM domain-containing protein" evidence="16">
    <location>
        <begin position="20"/>
        <end position="446"/>
    </location>
</feature>
<evidence type="ECO:0000256" key="11">
    <source>
        <dbReference type="ARBA" id="ARBA00023157"/>
    </source>
</evidence>
<dbReference type="EMBL" id="ML977500">
    <property type="protein sequence ID" value="KAF2132986.1"/>
    <property type="molecule type" value="Genomic_DNA"/>
</dbReference>
<dbReference type="PANTHER" id="PTHR33048:SF143">
    <property type="entry name" value="EXTRACELLULAR MEMBRANE PROTEIN CFEM DOMAIN-CONTAINING PROTEIN-RELATED"/>
    <property type="match status" value="1"/>
</dbReference>
<keyword evidence="12" id="KW-0449">Lipoprotein</keyword>
<dbReference type="AlphaFoldDB" id="A0A6A6AN43"/>
<dbReference type="PANTHER" id="PTHR33048">
    <property type="entry name" value="PTH11-LIKE INTEGRAL MEMBRANE PROTEIN (AFU_ORTHOLOGUE AFUA_5G11245)"/>
    <property type="match status" value="1"/>
</dbReference>
<evidence type="ECO:0000256" key="3">
    <source>
        <dbReference type="ARBA" id="ARBA00004613"/>
    </source>
</evidence>
<dbReference type="RefSeq" id="XP_033527373.1">
    <property type="nucleotide sequence ID" value="XM_033664753.1"/>
</dbReference>
<feature type="signal peptide" evidence="16">
    <location>
        <begin position="1"/>
        <end position="19"/>
    </location>
</feature>
<dbReference type="Pfam" id="PF05730">
    <property type="entry name" value="CFEM"/>
    <property type="match status" value="1"/>
</dbReference>
<keyword evidence="6" id="KW-0325">Glycoprotein</keyword>
<evidence type="ECO:0000313" key="19">
    <source>
        <dbReference type="Proteomes" id="UP000799771"/>
    </source>
</evidence>
<feature type="disulfide bond" evidence="14">
    <location>
        <begin position="56"/>
        <end position="89"/>
    </location>
</feature>
<evidence type="ECO:0000256" key="16">
    <source>
        <dbReference type="SAM" id="SignalP"/>
    </source>
</evidence>
<evidence type="ECO:0000256" key="8">
    <source>
        <dbReference type="ARBA" id="ARBA00022729"/>
    </source>
</evidence>
<evidence type="ECO:0000256" key="7">
    <source>
        <dbReference type="ARBA" id="ARBA00022692"/>
    </source>
</evidence>
<feature type="transmembrane region" description="Helical" evidence="15">
    <location>
        <begin position="334"/>
        <end position="357"/>
    </location>
</feature>
<keyword evidence="5" id="KW-0964">Secreted</keyword>
<dbReference type="SMART" id="SM00747">
    <property type="entry name" value="CFEM"/>
    <property type="match status" value="1"/>
</dbReference>
<organism evidence="18 19">
    <name type="scientific">Dothidotthia symphoricarpi CBS 119687</name>
    <dbReference type="NCBI Taxonomy" id="1392245"/>
    <lineage>
        <taxon>Eukaryota</taxon>
        <taxon>Fungi</taxon>
        <taxon>Dikarya</taxon>
        <taxon>Ascomycota</taxon>
        <taxon>Pezizomycotina</taxon>
        <taxon>Dothideomycetes</taxon>
        <taxon>Pleosporomycetidae</taxon>
        <taxon>Pleosporales</taxon>
        <taxon>Dothidotthiaceae</taxon>
        <taxon>Dothidotthia</taxon>
    </lineage>
</organism>
<keyword evidence="7 15" id="KW-0812">Transmembrane</keyword>
<evidence type="ECO:0000256" key="13">
    <source>
        <dbReference type="ARBA" id="ARBA00038359"/>
    </source>
</evidence>
<dbReference type="GO" id="GO:0098552">
    <property type="term" value="C:side of membrane"/>
    <property type="evidence" value="ECO:0007669"/>
    <property type="project" value="UniProtKB-KW"/>
</dbReference>
<sequence>MKAFQLLLTLLAWATLGLAQSGGSSGATHIPQCAQTCLEDAAKAVACDPTNQWCVCTNTQLQGIWAVCVMQHCTVKEALATRNLTEAACYAPVRNNSESPRVVNIVLCIISCLCVTARFAHKGLFTTGELGADDLTLLLSIAAGLPQVIVIDRSIIPHGLGKDVWNVPPEDIYIFSRGLYALIIAYYLQIALIKLSLLLFLLRIFPRTATKNLIRATMVFDILFGISFALAATFTCTPISFFWTLWDGEHSGKCLDINLMGWINAGVSIGLDVWMLALPLFEVFCLQLSWQRKLSAAFMFFVGTFVTIVSIFRLRFLVDFGSSLNPTWTATNVVLASIIEVNAGIICVCLPSLRIIFVRMFPNILASTHSVSQRTYSEFDTRARASVAGQLQTQSTMAQDSSAIMKTQTFDIQHDDADKAQLVQMYDLGAPSSKSLGTRSSSVGSV</sequence>
<keyword evidence="9 15" id="KW-1133">Transmembrane helix</keyword>
<evidence type="ECO:0000256" key="5">
    <source>
        <dbReference type="ARBA" id="ARBA00022525"/>
    </source>
</evidence>
<evidence type="ECO:0000256" key="6">
    <source>
        <dbReference type="ARBA" id="ARBA00022622"/>
    </source>
</evidence>
<evidence type="ECO:0000256" key="12">
    <source>
        <dbReference type="ARBA" id="ARBA00023288"/>
    </source>
</evidence>